<dbReference type="EMBL" id="MH675552">
    <property type="protein sequence ID" value="AXQ62745.1"/>
    <property type="molecule type" value="Genomic_DNA"/>
</dbReference>
<dbReference type="Proteomes" id="UP000262320">
    <property type="component" value="Segment"/>
</dbReference>
<gene>
    <name evidence="1" type="ORF">crAss001_102</name>
</gene>
<protein>
    <submittedName>
        <fullName evidence="1">CcmD-family protein</fullName>
    </submittedName>
</protein>
<keyword evidence="2" id="KW-1185">Reference proteome</keyword>
<reference evidence="1 2" key="1">
    <citation type="submission" date="2018-07" db="EMBL/GenBank/DDBJ databases">
        <title>PhiCrAss001, a member of the most abundant bacteriophage family in the human gut, infects Bacteroides.</title>
        <authorList>
            <person name="Shkoporov A.N."/>
            <person name="Khokhlova E.V."/>
            <person name="Fitzgerald C.B."/>
            <person name="Stockdale S.R."/>
            <person name="Draper L.A."/>
            <person name="Ross R.P."/>
            <person name="Hill C."/>
        </authorList>
    </citation>
    <scope>NUCLEOTIDE SEQUENCE [LARGE SCALE GENOMIC DNA]</scope>
    <source>
        <strain evidence="2">crAss001</strain>
    </source>
</reference>
<name>A0A385DW10_BPCA1</name>
<accession>A0A385DW10</accession>
<organismHost>
    <name type="scientific">Bacteroides intestinalis</name>
    <dbReference type="NCBI Taxonomy" id="329854"/>
</organismHost>
<evidence type="ECO:0000313" key="2">
    <source>
        <dbReference type="Proteomes" id="UP000262320"/>
    </source>
</evidence>
<evidence type="ECO:0000313" key="1">
    <source>
        <dbReference type="EMBL" id="AXQ62745.1"/>
    </source>
</evidence>
<proteinExistence type="predicted"/>
<sequence length="33" mass="3828">MEDMINTENVVTIIMFIAFFSWVFMIDQKGAGE</sequence>
<organism evidence="1 2">
    <name type="scientific">Bacteroides phage crAss001</name>
    <name type="common">Bacteroides phage PhiCrAss001</name>
    <dbReference type="NCBI Taxonomy" id="2301731"/>
    <lineage>
        <taxon>Viruses</taxon>
        <taxon>Duplodnaviria</taxon>
        <taxon>Heunggongvirae</taxon>
        <taxon>Uroviricota</taxon>
        <taxon>Caudoviricetes</taxon>
        <taxon>Crassvirales</taxon>
        <taxon>Steigviridae</taxon>
        <taxon>Asinivirinae</taxon>
        <taxon>Kehishuvirus</taxon>
        <taxon>Kehishuvirus primarius</taxon>
    </lineage>
</organism>